<evidence type="ECO:0000313" key="3">
    <source>
        <dbReference type="Proteomes" id="UP001651690"/>
    </source>
</evidence>
<accession>A0ABT1M9N9</accession>
<sequence length="711" mass="71942">MANSYQLPVTLAASTTGAPGLPPMELAPGAPDPASIPDLTFGLGPQGYQAFQTYGAQLQTAFLNNVNLAGVLERLGVDPETAINTALGNALVSALTGVTIPVDQVPVIGGVLSNAGITNVAALLSLLGLNLDDPLGLTGPTPGLNIITTGPPFSLLKFLGIDLGWVPGFPNSVASEINGTPYLGISPVAVLQTLKTLPGVTAADRLILDPLILTAQGIFGDASAIDVRVPIVIGFGLGAFAAGQAYPQVVADLANQPGGANNVGTDPLAGSLTILPMILLRNPGRANGGLFARFYPQAGLLGIDTVTPDTAVSSSSDGTGLSIPVGNTGIVIGDANLIPIKVDGTVEYDPLSDVPAWPNPVSLANSLAAFAFPTYILRGVDAASVTEVLDGQLTPQLAAALGNTGGPLALNLYLTLPVNNALPLLEPVRLPIDVINLFTGANLNNPIATAFEPFLTTLTNLGYTDVERTVVNGVPVYDRTLDQGNVITPFGTLPSNVDWGQVPGDLLVQLVAGFQKAISDGLVGSTPVVNPLGIIANLLGLNLPGAAGASSPLTDLVDVSAFTTPAVQAAVPAAALSEEPAPNTLAQRNSGIEASDPAPTQEPVAESASMSDPEVTDQQPVDPEKPVKVTTTSPAAVKNAAEELNKAAQDGQAGINKTFKDVADGVNGLVRAVTGQSTPGDTAKPAEAVTDKTDEDKTDKASDGGGDGSGG</sequence>
<reference evidence="2 3" key="1">
    <citation type="submission" date="2022-06" db="EMBL/GenBank/DDBJ databases">
        <title>Mycolicibacterium sp. CAU 1645 isolated from seawater.</title>
        <authorList>
            <person name="Kim W."/>
        </authorList>
    </citation>
    <scope>NUCLEOTIDE SEQUENCE [LARGE SCALE GENOMIC DNA]</scope>
    <source>
        <strain evidence="2 3">CAU 1645</strain>
    </source>
</reference>
<gene>
    <name evidence="2" type="ORF">NM203_27205</name>
</gene>
<protein>
    <submittedName>
        <fullName evidence="2">PE-PPE domain-containing protein</fullName>
    </submittedName>
</protein>
<comment type="caution">
    <text evidence="2">The sequence shown here is derived from an EMBL/GenBank/DDBJ whole genome shotgun (WGS) entry which is preliminary data.</text>
</comment>
<feature type="compositionally biased region" description="Basic and acidic residues" evidence="1">
    <location>
        <begin position="689"/>
        <end position="702"/>
    </location>
</feature>
<dbReference type="EMBL" id="JANDBD010000013">
    <property type="protein sequence ID" value="MCP9275883.1"/>
    <property type="molecule type" value="Genomic_DNA"/>
</dbReference>
<proteinExistence type="predicted"/>
<feature type="region of interest" description="Disordered" evidence="1">
    <location>
        <begin position="670"/>
        <end position="711"/>
    </location>
</feature>
<dbReference type="RefSeq" id="WP_255063725.1">
    <property type="nucleotide sequence ID" value="NZ_JANDBD010000013.1"/>
</dbReference>
<dbReference type="Proteomes" id="UP001651690">
    <property type="component" value="Unassembled WGS sequence"/>
</dbReference>
<feature type="region of interest" description="Disordered" evidence="1">
    <location>
        <begin position="574"/>
        <end position="632"/>
    </location>
</feature>
<organism evidence="2 3">
    <name type="scientific">Mycolicibacterium arenosum</name>
    <dbReference type="NCBI Taxonomy" id="2952157"/>
    <lineage>
        <taxon>Bacteria</taxon>
        <taxon>Bacillati</taxon>
        <taxon>Actinomycetota</taxon>
        <taxon>Actinomycetes</taxon>
        <taxon>Mycobacteriales</taxon>
        <taxon>Mycobacteriaceae</taxon>
        <taxon>Mycolicibacterium</taxon>
    </lineage>
</organism>
<evidence type="ECO:0000256" key="1">
    <source>
        <dbReference type="SAM" id="MobiDB-lite"/>
    </source>
</evidence>
<evidence type="ECO:0000313" key="2">
    <source>
        <dbReference type="EMBL" id="MCP9275883.1"/>
    </source>
</evidence>
<keyword evidence="3" id="KW-1185">Reference proteome</keyword>
<name>A0ABT1M9N9_9MYCO</name>